<feature type="domain" description="Peptidase M16 C-terminal" evidence="4">
    <location>
        <begin position="166"/>
        <end position="338"/>
    </location>
</feature>
<evidence type="ECO:0000256" key="1">
    <source>
        <dbReference type="ARBA" id="ARBA00007261"/>
    </source>
</evidence>
<dbReference type="Proteomes" id="UP000049855">
    <property type="component" value="Unassembled WGS sequence"/>
</dbReference>
<dbReference type="PANTHER" id="PTHR11851">
    <property type="entry name" value="METALLOPROTEASE"/>
    <property type="match status" value="1"/>
</dbReference>
<dbReference type="PROSITE" id="PS00143">
    <property type="entry name" value="INSULINASE"/>
    <property type="match status" value="1"/>
</dbReference>
<gene>
    <name evidence="5" type="ORF">SpAn4DRAFT_4049</name>
</gene>
<dbReference type="AlphaFoldDB" id="A0A0U1KY03"/>
<dbReference type="Pfam" id="PF05193">
    <property type="entry name" value="Peptidase_M16_C"/>
    <property type="match status" value="1"/>
</dbReference>
<evidence type="ECO:0000256" key="2">
    <source>
        <dbReference type="RuleBase" id="RU004447"/>
    </source>
</evidence>
<reference evidence="6" key="1">
    <citation type="submission" date="2015-03" db="EMBL/GenBank/DDBJ databases">
        <authorList>
            <person name="Nijsse Bart"/>
        </authorList>
    </citation>
    <scope>NUCLEOTIDE SEQUENCE [LARGE SCALE GENOMIC DNA]</scope>
</reference>
<dbReference type="SUPFAM" id="SSF63411">
    <property type="entry name" value="LuxS/MPP-like metallohydrolase"/>
    <property type="match status" value="2"/>
</dbReference>
<evidence type="ECO:0000313" key="5">
    <source>
        <dbReference type="EMBL" id="CQR71544.1"/>
    </source>
</evidence>
<keyword evidence="6" id="KW-1185">Reference proteome</keyword>
<dbReference type="InterPro" id="IPR050361">
    <property type="entry name" value="MPP/UQCRC_Complex"/>
</dbReference>
<dbReference type="Gene3D" id="3.30.830.10">
    <property type="entry name" value="Metalloenzyme, LuxS/M16 peptidase-like"/>
    <property type="match status" value="2"/>
</dbReference>
<dbReference type="InterPro" id="IPR007863">
    <property type="entry name" value="Peptidase_M16_C"/>
</dbReference>
<sequence>MYKKSVLPNGIRIVSETIPYVKSVSMGVWLATGSRLEEEYNHGVSHFIEHLMFKGTARRSAKDIAELVDAVGGQLNAFTAKECTCYYLKVLDSHADLAMDILSDMLLSSKFAEEDIERERQVVMEEVHMYEDSPDELVHDLHLDTVWPVHPLGRNILGTTDSIERFNRDTILKYYQDFYTPDNMVIAAAGNITHEELVALATRYFNGFKGQKRELAITPPTFESARTIICKDSEQVHICLGTLSVPQEDPKIYPVYIFNNLLGGGISSKLFQTIREERGLAYSIYSYQNSYKDAGLLTIYAGTRPVNVNQVLDLIIENLREFRSKGISEQEMIKSKEQIKGSLLLGLESSSSRMSRIGKMEVTLGKFVSLDEVVNKIDQVTLTDVNQMIEQMLVAEKLCFTALGPIGSLTINTNFSF</sequence>
<proteinExistence type="inferred from homology"/>
<accession>A0A0U1KY03</accession>
<dbReference type="GO" id="GO:0004222">
    <property type="term" value="F:metalloendopeptidase activity"/>
    <property type="evidence" value="ECO:0007669"/>
    <property type="project" value="InterPro"/>
</dbReference>
<dbReference type="InterPro" id="IPR011765">
    <property type="entry name" value="Pept_M16_N"/>
</dbReference>
<dbReference type="PANTHER" id="PTHR11851:SF49">
    <property type="entry name" value="MITOCHONDRIAL-PROCESSING PEPTIDASE SUBUNIT ALPHA"/>
    <property type="match status" value="1"/>
</dbReference>
<dbReference type="RefSeq" id="WP_021167639.1">
    <property type="nucleotide sequence ID" value="NZ_CTRP01000004.1"/>
</dbReference>
<name>A0A0U1KY03_9FIRM</name>
<dbReference type="InterPro" id="IPR001431">
    <property type="entry name" value="Pept_M16_Zn_BS"/>
</dbReference>
<protein>
    <submittedName>
        <fullName evidence="5">FIG007959: peptidase, M16 family</fullName>
    </submittedName>
</protein>
<evidence type="ECO:0000313" key="6">
    <source>
        <dbReference type="Proteomes" id="UP000049855"/>
    </source>
</evidence>
<dbReference type="GO" id="GO:0006508">
    <property type="term" value="P:proteolysis"/>
    <property type="evidence" value="ECO:0007669"/>
    <property type="project" value="InterPro"/>
</dbReference>
<comment type="similarity">
    <text evidence="1 2">Belongs to the peptidase M16 family.</text>
</comment>
<evidence type="ECO:0000259" key="4">
    <source>
        <dbReference type="Pfam" id="PF05193"/>
    </source>
</evidence>
<evidence type="ECO:0000259" key="3">
    <source>
        <dbReference type="Pfam" id="PF00675"/>
    </source>
</evidence>
<dbReference type="EMBL" id="CTRP01000004">
    <property type="protein sequence ID" value="CQR71544.1"/>
    <property type="molecule type" value="Genomic_DNA"/>
</dbReference>
<dbReference type="InterPro" id="IPR011249">
    <property type="entry name" value="Metalloenz_LuxS/M16"/>
</dbReference>
<organism evidence="5 6">
    <name type="scientific">Sporomusa ovata</name>
    <dbReference type="NCBI Taxonomy" id="2378"/>
    <lineage>
        <taxon>Bacteria</taxon>
        <taxon>Bacillati</taxon>
        <taxon>Bacillota</taxon>
        <taxon>Negativicutes</taxon>
        <taxon>Selenomonadales</taxon>
        <taxon>Sporomusaceae</taxon>
        <taxon>Sporomusa</taxon>
    </lineage>
</organism>
<dbReference type="FunFam" id="3.30.830.10:FF:000008">
    <property type="entry name" value="Mitochondrial-processing peptidase subunit beta"/>
    <property type="match status" value="1"/>
</dbReference>
<dbReference type="GO" id="GO:0046872">
    <property type="term" value="F:metal ion binding"/>
    <property type="evidence" value="ECO:0007669"/>
    <property type="project" value="InterPro"/>
</dbReference>
<feature type="domain" description="Peptidase M16 N-terminal" evidence="3">
    <location>
        <begin position="12"/>
        <end position="159"/>
    </location>
</feature>
<dbReference type="Pfam" id="PF00675">
    <property type="entry name" value="Peptidase_M16"/>
    <property type="match status" value="1"/>
</dbReference>